<dbReference type="GO" id="GO:0001522">
    <property type="term" value="P:pseudouridine synthesis"/>
    <property type="evidence" value="ECO:0007669"/>
    <property type="project" value="InterPro"/>
</dbReference>
<dbReference type="Gene3D" id="3.30.70.1560">
    <property type="entry name" value="Alpha-L RNA-binding motif"/>
    <property type="match status" value="1"/>
</dbReference>
<keyword evidence="2 6" id="KW-0694">RNA-binding</keyword>
<evidence type="ECO:0000313" key="9">
    <source>
        <dbReference type="EMBL" id="QIR15363.1"/>
    </source>
</evidence>
<dbReference type="InterPro" id="IPR020103">
    <property type="entry name" value="PsdUridine_synth_cat_dom_sf"/>
</dbReference>
<dbReference type="InterPro" id="IPR036986">
    <property type="entry name" value="S4_RNA-bd_sf"/>
</dbReference>
<dbReference type="InterPro" id="IPR006145">
    <property type="entry name" value="PsdUridine_synth_RsuA/RluA"/>
</dbReference>
<proteinExistence type="inferred from homology"/>
<dbReference type="InterPro" id="IPR018496">
    <property type="entry name" value="PsdUridine_synth_RsuA/RluB_CS"/>
</dbReference>
<comment type="catalytic activity">
    <reaction evidence="4">
        <text>uridine(516) in 16S rRNA = pseudouridine(516) in 16S rRNA</text>
        <dbReference type="Rhea" id="RHEA:38867"/>
        <dbReference type="Rhea" id="RHEA-COMP:10089"/>
        <dbReference type="Rhea" id="RHEA-COMP:10090"/>
        <dbReference type="ChEBI" id="CHEBI:65314"/>
        <dbReference type="ChEBI" id="CHEBI:65315"/>
        <dbReference type="EC" id="5.4.99.19"/>
    </reaction>
</comment>
<evidence type="ECO:0000256" key="4">
    <source>
        <dbReference type="ARBA" id="ARBA00036749"/>
    </source>
</evidence>
<dbReference type="PANTHER" id="PTHR47683:SF4">
    <property type="entry name" value="PSEUDOURIDINE SYNTHASE"/>
    <property type="match status" value="1"/>
</dbReference>
<evidence type="ECO:0000256" key="5">
    <source>
        <dbReference type="ARBA" id="ARBA00037590"/>
    </source>
</evidence>
<dbReference type="NCBIfam" id="TIGR00093">
    <property type="entry name" value="pseudouridine synthase"/>
    <property type="match status" value="1"/>
</dbReference>
<dbReference type="InterPro" id="IPR000748">
    <property type="entry name" value="PsdUridine_synth_RsuA/RluB/E/F"/>
</dbReference>
<reference evidence="9 10" key="1">
    <citation type="submission" date="2020-03" db="EMBL/GenBank/DDBJ databases">
        <title>Complete genome sequence of Shewanella sp.</title>
        <authorList>
            <person name="Kim Y.-S."/>
            <person name="Kim S.-J."/>
            <person name="Jung H.-K."/>
            <person name="Kim K.-H."/>
        </authorList>
    </citation>
    <scope>NUCLEOTIDE SEQUENCE [LARGE SCALE GENOMIC DNA]</scope>
    <source>
        <strain evidence="9 10">PN3F2</strain>
    </source>
</reference>
<dbReference type="EMBL" id="CP050313">
    <property type="protein sequence ID" value="QIR15363.1"/>
    <property type="molecule type" value="Genomic_DNA"/>
</dbReference>
<keyword evidence="10" id="KW-1185">Reference proteome</keyword>
<dbReference type="GO" id="GO:0003723">
    <property type="term" value="F:RNA binding"/>
    <property type="evidence" value="ECO:0007669"/>
    <property type="project" value="UniProtKB-KW"/>
</dbReference>
<dbReference type="KEGG" id="saes:HBH39_13400"/>
<dbReference type="InterPro" id="IPR042092">
    <property type="entry name" value="PsdUridine_s_RsuA/RluB/E/F_cat"/>
</dbReference>
<dbReference type="InterPro" id="IPR020094">
    <property type="entry name" value="TruA/RsuA/RluB/E/F_N"/>
</dbReference>
<dbReference type="SUPFAM" id="SSF55174">
    <property type="entry name" value="Alpha-L RNA-binding motif"/>
    <property type="match status" value="1"/>
</dbReference>
<organism evidence="9 10">
    <name type="scientific">Shewanella aestuarii</name>
    <dbReference type="NCBI Taxonomy" id="1028752"/>
    <lineage>
        <taxon>Bacteria</taxon>
        <taxon>Pseudomonadati</taxon>
        <taxon>Pseudomonadota</taxon>
        <taxon>Gammaproteobacteria</taxon>
        <taxon>Alteromonadales</taxon>
        <taxon>Shewanellaceae</taxon>
        <taxon>Shewanella</taxon>
    </lineage>
</organism>
<sequence>MASKRGRIDTFIAKHQQIPKKSVRNMIVQGEIMIDGQLVMSPDEQIDEFSFIVCQGQVLQQRQAVYWMLHKPQGVVSATMDKQHQTAVDLLVGIDKDLLHIAGRLDLNSTGLLLITNDAKWSQALMSPDNKVTKRYLVTLANPIDEDYIKVFAEGMWFEYEGITTAPAKLEILSPIQAMVELNEGKYHQIKRMFGRFQNPVIGLHRIAIGDIKLDTDLQPGQYRQLTKTEVLSIIQR</sequence>
<comment type="similarity">
    <text evidence="1 7">Belongs to the pseudouridine synthase RsuA family.</text>
</comment>
<accession>A0A6G9QMP2</accession>
<dbReference type="AlphaFoldDB" id="A0A6G9QMP2"/>
<dbReference type="Gene3D" id="3.10.290.10">
    <property type="entry name" value="RNA-binding S4 domain"/>
    <property type="match status" value="1"/>
</dbReference>
<dbReference type="Proteomes" id="UP000502608">
    <property type="component" value="Chromosome"/>
</dbReference>
<dbReference type="GO" id="GO:0006364">
    <property type="term" value="P:rRNA processing"/>
    <property type="evidence" value="ECO:0007669"/>
    <property type="project" value="UniProtKB-ARBA"/>
</dbReference>
<evidence type="ECO:0000256" key="7">
    <source>
        <dbReference type="RuleBase" id="RU003887"/>
    </source>
</evidence>
<dbReference type="SUPFAM" id="SSF55120">
    <property type="entry name" value="Pseudouridine synthase"/>
    <property type="match status" value="1"/>
</dbReference>
<dbReference type="PROSITE" id="PS01149">
    <property type="entry name" value="PSI_RSU"/>
    <property type="match status" value="1"/>
</dbReference>
<evidence type="ECO:0000256" key="6">
    <source>
        <dbReference type="PROSITE-ProRule" id="PRU00182"/>
    </source>
</evidence>
<evidence type="ECO:0000256" key="3">
    <source>
        <dbReference type="ARBA" id="ARBA00023235"/>
    </source>
</evidence>
<dbReference type="InterPro" id="IPR050343">
    <property type="entry name" value="RsuA_PseudoU_synthase"/>
</dbReference>
<protein>
    <recommendedName>
        <fullName evidence="7">Pseudouridine synthase</fullName>
        <ecNumber evidence="7">5.4.99.-</ecNumber>
    </recommendedName>
</protein>
<dbReference type="PROSITE" id="PS50889">
    <property type="entry name" value="S4"/>
    <property type="match status" value="1"/>
</dbReference>
<evidence type="ECO:0000256" key="2">
    <source>
        <dbReference type="ARBA" id="ARBA00022884"/>
    </source>
</evidence>
<dbReference type="Pfam" id="PF00849">
    <property type="entry name" value="PseudoU_synth_2"/>
    <property type="match status" value="1"/>
</dbReference>
<dbReference type="EC" id="5.4.99.-" evidence="7"/>
<gene>
    <name evidence="9" type="ORF">HBH39_13400</name>
</gene>
<evidence type="ECO:0000313" key="10">
    <source>
        <dbReference type="Proteomes" id="UP000502608"/>
    </source>
</evidence>
<comment type="function">
    <text evidence="5">Responsible for synthesis of pseudouridine from uracil-516 in 16S ribosomal RNA.</text>
</comment>
<keyword evidence="3 7" id="KW-0413">Isomerase</keyword>
<dbReference type="PANTHER" id="PTHR47683">
    <property type="entry name" value="PSEUDOURIDINE SYNTHASE FAMILY PROTEIN-RELATED"/>
    <property type="match status" value="1"/>
</dbReference>
<dbReference type="Gene3D" id="3.30.70.580">
    <property type="entry name" value="Pseudouridine synthase I, catalytic domain, N-terminal subdomain"/>
    <property type="match status" value="1"/>
</dbReference>
<dbReference type="RefSeq" id="WP_167679077.1">
    <property type="nucleotide sequence ID" value="NZ_CP050313.1"/>
</dbReference>
<evidence type="ECO:0000256" key="1">
    <source>
        <dbReference type="ARBA" id="ARBA00008348"/>
    </source>
</evidence>
<feature type="domain" description="Pseudouridine synthase RsuA/RluA-like" evidence="8">
    <location>
        <begin position="66"/>
        <end position="194"/>
    </location>
</feature>
<dbReference type="CDD" id="cd02553">
    <property type="entry name" value="PseudoU_synth_RsuA"/>
    <property type="match status" value="1"/>
</dbReference>
<dbReference type="GO" id="GO:0160136">
    <property type="term" value="F:16S rRNA pseudouridine(516) synthase activity"/>
    <property type="evidence" value="ECO:0007669"/>
    <property type="project" value="UniProtKB-EC"/>
</dbReference>
<name>A0A6G9QMP2_9GAMM</name>
<evidence type="ECO:0000259" key="8">
    <source>
        <dbReference type="Pfam" id="PF00849"/>
    </source>
</evidence>